<keyword evidence="10 14" id="KW-0472">Membrane</keyword>
<keyword evidence="12" id="KW-0325">Glycoprotein</keyword>
<evidence type="ECO:0000313" key="15">
    <source>
        <dbReference type="EMBL" id="GFO02257.1"/>
    </source>
</evidence>
<dbReference type="GO" id="GO:0072659">
    <property type="term" value="P:protein localization to plasma membrane"/>
    <property type="evidence" value="ECO:0007669"/>
    <property type="project" value="UniProtKB-ARBA"/>
</dbReference>
<accession>A0AAV4A4R1</accession>
<dbReference type="InterPro" id="IPR000301">
    <property type="entry name" value="Tetraspanin_animals"/>
</dbReference>
<dbReference type="InterPro" id="IPR018503">
    <property type="entry name" value="Tetraspanin_CS"/>
</dbReference>
<feature type="disulfide bond" evidence="13">
    <location>
        <begin position="122"/>
        <end position="138"/>
    </location>
</feature>
<keyword evidence="6" id="KW-0963">Cytoplasm</keyword>
<comment type="caution">
    <text evidence="14">Lacks conserved residue(s) required for the propagation of feature annotation.</text>
</comment>
<dbReference type="GO" id="GO:0051604">
    <property type="term" value="P:protein maturation"/>
    <property type="evidence" value="ECO:0007669"/>
    <property type="project" value="UniProtKB-ARBA"/>
</dbReference>
<dbReference type="GO" id="GO:0005737">
    <property type="term" value="C:cytoplasm"/>
    <property type="evidence" value="ECO:0007669"/>
    <property type="project" value="UniProtKB-SubCell"/>
</dbReference>
<dbReference type="SUPFAM" id="SSF48652">
    <property type="entry name" value="Tetraspanin"/>
    <property type="match status" value="1"/>
</dbReference>
<evidence type="ECO:0000313" key="16">
    <source>
        <dbReference type="Proteomes" id="UP000735302"/>
    </source>
</evidence>
<evidence type="ECO:0000256" key="10">
    <source>
        <dbReference type="ARBA" id="ARBA00023136"/>
    </source>
</evidence>
<dbReference type="GO" id="GO:0065003">
    <property type="term" value="P:protein-containing complex assembly"/>
    <property type="evidence" value="ECO:0007669"/>
    <property type="project" value="UniProtKB-ARBA"/>
</dbReference>
<sequence>MLAIGLWAWSEKDMFKNMSQLTNITLDPALLFIVVGMSMFILSFFGCVGALRENTCLLLFFLVSLGPIFILEILLVILGVVYRDWVRESVQSQVRNMIINYRDDLDLKNLVDWVQQEWLNCCGVDGYKDWESNIYFNCSSPGVEACGVPFSCCKPDSHQELVNRHCGFDMMKTEHQELVNRHCGFDMMKTEHDFDRGTRIFTVGCIPKGEEWLESNIAPVAGVAVGLGTLQILGICFAQSLRAEIHAQRAKWTL</sequence>
<dbReference type="InterPro" id="IPR008952">
    <property type="entry name" value="Tetraspanin_EC2_sf"/>
</dbReference>
<comment type="subcellular location">
    <subcellularLocation>
        <location evidence="2">Cell junction</location>
        <location evidence="2">Adherens junction</location>
    </subcellularLocation>
    <subcellularLocation>
        <location evidence="3">Cell membrane</location>
        <topology evidence="3">Multi-pass membrane protein</topology>
    </subcellularLocation>
    <subcellularLocation>
        <location evidence="1">Cytoplasm</location>
    </subcellularLocation>
    <subcellularLocation>
        <location evidence="14">Membrane</location>
        <topology evidence="14">Multi-pass membrane protein</topology>
    </subcellularLocation>
</comment>
<evidence type="ECO:0000256" key="11">
    <source>
        <dbReference type="ARBA" id="ARBA00023157"/>
    </source>
</evidence>
<dbReference type="PANTHER" id="PTHR19282:SF431">
    <property type="entry name" value="TETRASPANIN 26A, ISOFORM B-RELATED"/>
    <property type="match status" value="1"/>
</dbReference>
<protein>
    <recommendedName>
        <fullName evidence="14">Tetraspanin</fullName>
    </recommendedName>
</protein>
<evidence type="ECO:0000256" key="5">
    <source>
        <dbReference type="ARBA" id="ARBA00022475"/>
    </source>
</evidence>
<evidence type="ECO:0000256" key="7">
    <source>
        <dbReference type="ARBA" id="ARBA00022692"/>
    </source>
</evidence>
<dbReference type="Gene3D" id="1.10.1450.10">
    <property type="entry name" value="Tetraspanin"/>
    <property type="match status" value="1"/>
</dbReference>
<comment type="caution">
    <text evidence="15">The sequence shown here is derived from an EMBL/GenBank/DDBJ whole genome shotgun (WGS) entry which is preliminary data.</text>
</comment>
<feature type="transmembrane region" description="Helical" evidence="14">
    <location>
        <begin position="58"/>
        <end position="82"/>
    </location>
</feature>
<dbReference type="PROSITE" id="PS00421">
    <property type="entry name" value="TM4_1"/>
    <property type="match status" value="1"/>
</dbReference>
<organism evidence="15 16">
    <name type="scientific">Plakobranchus ocellatus</name>
    <dbReference type="NCBI Taxonomy" id="259542"/>
    <lineage>
        <taxon>Eukaryota</taxon>
        <taxon>Metazoa</taxon>
        <taxon>Spiralia</taxon>
        <taxon>Lophotrochozoa</taxon>
        <taxon>Mollusca</taxon>
        <taxon>Gastropoda</taxon>
        <taxon>Heterobranchia</taxon>
        <taxon>Euthyneura</taxon>
        <taxon>Panpulmonata</taxon>
        <taxon>Sacoglossa</taxon>
        <taxon>Placobranchoidea</taxon>
        <taxon>Plakobranchidae</taxon>
        <taxon>Plakobranchus</taxon>
    </lineage>
</organism>
<evidence type="ECO:0000256" key="14">
    <source>
        <dbReference type="RuleBase" id="RU361218"/>
    </source>
</evidence>
<dbReference type="PRINTS" id="PR00259">
    <property type="entry name" value="TMFOUR"/>
</dbReference>
<dbReference type="PIRSF" id="PIRSF002419">
    <property type="entry name" value="Tetraspanin"/>
    <property type="match status" value="1"/>
</dbReference>
<dbReference type="FunFam" id="1.10.1450.10:FF:000007">
    <property type="entry name" value="Tetraspanin"/>
    <property type="match status" value="1"/>
</dbReference>
<evidence type="ECO:0000256" key="4">
    <source>
        <dbReference type="ARBA" id="ARBA00006840"/>
    </source>
</evidence>
<dbReference type="GO" id="GO:0019899">
    <property type="term" value="F:enzyme binding"/>
    <property type="evidence" value="ECO:0007669"/>
    <property type="project" value="UniProtKB-ARBA"/>
</dbReference>
<feature type="transmembrane region" description="Helical" evidence="14">
    <location>
        <begin position="29"/>
        <end position="51"/>
    </location>
</feature>
<keyword evidence="9 14" id="KW-1133">Transmembrane helix</keyword>
<keyword evidence="5" id="KW-1003">Cell membrane</keyword>
<reference evidence="15 16" key="1">
    <citation type="journal article" date="2021" name="Elife">
        <title>Chloroplast acquisition without the gene transfer in kleptoplastic sea slugs, Plakobranchus ocellatus.</title>
        <authorList>
            <person name="Maeda T."/>
            <person name="Takahashi S."/>
            <person name="Yoshida T."/>
            <person name="Shimamura S."/>
            <person name="Takaki Y."/>
            <person name="Nagai Y."/>
            <person name="Toyoda A."/>
            <person name="Suzuki Y."/>
            <person name="Arimoto A."/>
            <person name="Ishii H."/>
            <person name="Satoh N."/>
            <person name="Nishiyama T."/>
            <person name="Hasebe M."/>
            <person name="Maruyama T."/>
            <person name="Minagawa J."/>
            <person name="Obokata J."/>
            <person name="Shigenobu S."/>
        </authorList>
    </citation>
    <scope>NUCLEOTIDE SEQUENCE [LARGE SCALE GENOMIC DNA]</scope>
</reference>
<keyword evidence="11 13" id="KW-1015">Disulfide bond</keyword>
<dbReference type="GO" id="GO:0005886">
    <property type="term" value="C:plasma membrane"/>
    <property type="evidence" value="ECO:0007669"/>
    <property type="project" value="UniProtKB-SubCell"/>
</dbReference>
<dbReference type="PANTHER" id="PTHR19282">
    <property type="entry name" value="TETRASPANIN"/>
    <property type="match status" value="1"/>
</dbReference>
<dbReference type="Proteomes" id="UP000735302">
    <property type="component" value="Unassembled WGS sequence"/>
</dbReference>
<evidence type="ECO:0000256" key="12">
    <source>
        <dbReference type="ARBA" id="ARBA00023180"/>
    </source>
</evidence>
<name>A0AAV4A4R1_9GAST</name>
<evidence type="ECO:0000256" key="6">
    <source>
        <dbReference type="ARBA" id="ARBA00022490"/>
    </source>
</evidence>
<dbReference type="AlphaFoldDB" id="A0AAV4A4R1"/>
<dbReference type="InterPro" id="IPR018499">
    <property type="entry name" value="Tetraspanin/Peripherin"/>
</dbReference>
<comment type="similarity">
    <text evidence="4 14">Belongs to the tetraspanin (TM4SF) family.</text>
</comment>
<evidence type="ECO:0000256" key="9">
    <source>
        <dbReference type="ARBA" id="ARBA00022989"/>
    </source>
</evidence>
<proteinExistence type="inferred from homology"/>
<evidence type="ECO:0000256" key="1">
    <source>
        <dbReference type="ARBA" id="ARBA00004496"/>
    </source>
</evidence>
<keyword evidence="16" id="KW-1185">Reference proteome</keyword>
<dbReference type="GO" id="GO:0046930">
    <property type="term" value="C:pore complex"/>
    <property type="evidence" value="ECO:0007669"/>
    <property type="project" value="UniProtKB-ARBA"/>
</dbReference>
<dbReference type="EMBL" id="BLXT01003580">
    <property type="protein sequence ID" value="GFO02257.1"/>
    <property type="molecule type" value="Genomic_DNA"/>
</dbReference>
<gene>
    <name evidence="15" type="ORF">PoB_002876200</name>
</gene>
<dbReference type="Pfam" id="PF00335">
    <property type="entry name" value="Tetraspanin"/>
    <property type="match status" value="1"/>
</dbReference>
<dbReference type="GO" id="GO:0005912">
    <property type="term" value="C:adherens junction"/>
    <property type="evidence" value="ECO:0007669"/>
    <property type="project" value="UniProtKB-SubCell"/>
</dbReference>
<evidence type="ECO:0000256" key="3">
    <source>
        <dbReference type="ARBA" id="ARBA00004651"/>
    </source>
</evidence>
<keyword evidence="7 14" id="KW-0812">Transmembrane</keyword>
<evidence type="ECO:0000256" key="2">
    <source>
        <dbReference type="ARBA" id="ARBA00004536"/>
    </source>
</evidence>
<evidence type="ECO:0000256" key="8">
    <source>
        <dbReference type="ARBA" id="ARBA00022949"/>
    </source>
</evidence>
<evidence type="ECO:0000256" key="13">
    <source>
        <dbReference type="PIRSR" id="PIRSR002419-1"/>
    </source>
</evidence>
<keyword evidence="8" id="KW-0965">Cell junction</keyword>